<dbReference type="SUPFAM" id="SSF46785">
    <property type="entry name" value="Winged helix' DNA-binding domain"/>
    <property type="match status" value="1"/>
</dbReference>
<organism evidence="1">
    <name type="scientific">marine sediment metagenome</name>
    <dbReference type="NCBI Taxonomy" id="412755"/>
    <lineage>
        <taxon>unclassified sequences</taxon>
        <taxon>metagenomes</taxon>
        <taxon>ecological metagenomes</taxon>
    </lineage>
</organism>
<dbReference type="AlphaFoldDB" id="A0A0F9NWA2"/>
<dbReference type="InterPro" id="IPR036390">
    <property type="entry name" value="WH_DNA-bd_sf"/>
</dbReference>
<evidence type="ECO:0008006" key="2">
    <source>
        <dbReference type="Google" id="ProtNLM"/>
    </source>
</evidence>
<evidence type="ECO:0000313" key="1">
    <source>
        <dbReference type="EMBL" id="KKM93160.1"/>
    </source>
</evidence>
<protein>
    <recommendedName>
        <fullName evidence="2">HTH marR-type domain-containing protein</fullName>
    </recommendedName>
</protein>
<reference evidence="1" key="1">
    <citation type="journal article" date="2015" name="Nature">
        <title>Complex archaea that bridge the gap between prokaryotes and eukaryotes.</title>
        <authorList>
            <person name="Spang A."/>
            <person name="Saw J.H."/>
            <person name="Jorgensen S.L."/>
            <person name="Zaremba-Niedzwiedzka K."/>
            <person name="Martijn J."/>
            <person name="Lind A.E."/>
            <person name="van Eijk R."/>
            <person name="Schleper C."/>
            <person name="Guy L."/>
            <person name="Ettema T.J."/>
        </authorList>
    </citation>
    <scope>NUCLEOTIDE SEQUENCE</scope>
</reference>
<comment type="caution">
    <text evidence="1">The sequence shown here is derived from an EMBL/GenBank/DDBJ whole genome shotgun (WGS) entry which is preliminary data.</text>
</comment>
<dbReference type="EMBL" id="LAZR01006304">
    <property type="protein sequence ID" value="KKM93160.1"/>
    <property type="molecule type" value="Genomic_DNA"/>
</dbReference>
<gene>
    <name evidence="1" type="ORF">LCGC14_1211240</name>
</gene>
<proteinExistence type="predicted"/>
<accession>A0A0F9NWA2</accession>
<sequence length="75" mass="8434">MIAIYGLTDIGKRLARSTNTPNTIDWRVVHHLDKMKRSTPEQMAEYCGTSLGQMSATLRKLKSRRIVAEETGGLE</sequence>
<name>A0A0F9NWA2_9ZZZZ</name>